<evidence type="ECO:0000259" key="7">
    <source>
        <dbReference type="Pfam" id="PF00924"/>
    </source>
</evidence>
<dbReference type="GO" id="GO:0016020">
    <property type="term" value="C:membrane"/>
    <property type="evidence" value="ECO:0007669"/>
    <property type="project" value="UniProtKB-SubCell"/>
</dbReference>
<comment type="caution">
    <text evidence="8">The sequence shown here is derived from an EMBL/GenBank/DDBJ whole genome shotgun (WGS) entry which is preliminary data.</text>
</comment>
<evidence type="ECO:0000256" key="2">
    <source>
        <dbReference type="ARBA" id="ARBA00022692"/>
    </source>
</evidence>
<feature type="compositionally biased region" description="Gly residues" evidence="5">
    <location>
        <begin position="377"/>
        <end position="386"/>
    </location>
</feature>
<evidence type="ECO:0000313" key="8">
    <source>
        <dbReference type="EMBL" id="TDN86774.1"/>
    </source>
</evidence>
<evidence type="ECO:0000256" key="4">
    <source>
        <dbReference type="ARBA" id="ARBA00023136"/>
    </source>
</evidence>
<dbReference type="GO" id="GO:0008381">
    <property type="term" value="F:mechanosensitive monoatomic ion channel activity"/>
    <property type="evidence" value="ECO:0007669"/>
    <property type="project" value="UniProtKB-ARBA"/>
</dbReference>
<dbReference type="SUPFAM" id="SSF50182">
    <property type="entry name" value="Sm-like ribonucleoproteins"/>
    <property type="match status" value="1"/>
</dbReference>
<dbReference type="PANTHER" id="PTHR30566:SF25">
    <property type="entry name" value="INNER MEMBRANE PROTEIN"/>
    <property type="match status" value="1"/>
</dbReference>
<gene>
    <name evidence="8" type="ORF">EV664_101351</name>
</gene>
<keyword evidence="9" id="KW-1185">Reference proteome</keyword>
<feature type="compositionally biased region" description="Basic and acidic residues" evidence="5">
    <location>
        <begin position="354"/>
        <end position="367"/>
    </location>
</feature>
<evidence type="ECO:0000256" key="1">
    <source>
        <dbReference type="ARBA" id="ARBA00004370"/>
    </source>
</evidence>
<name>A0A4R6G000_9SPHN</name>
<accession>A0A4R6G000</accession>
<dbReference type="Proteomes" id="UP000295493">
    <property type="component" value="Unassembled WGS sequence"/>
</dbReference>
<feature type="transmembrane region" description="Helical" evidence="6">
    <location>
        <begin position="138"/>
        <end position="159"/>
    </location>
</feature>
<evidence type="ECO:0000256" key="6">
    <source>
        <dbReference type="SAM" id="Phobius"/>
    </source>
</evidence>
<evidence type="ECO:0000313" key="9">
    <source>
        <dbReference type="Proteomes" id="UP000295493"/>
    </source>
</evidence>
<keyword evidence="3 6" id="KW-1133">Transmembrane helix</keyword>
<dbReference type="EMBL" id="SNWD01000001">
    <property type="protein sequence ID" value="TDN86774.1"/>
    <property type="molecule type" value="Genomic_DNA"/>
</dbReference>
<dbReference type="Gene3D" id="2.30.30.60">
    <property type="match status" value="1"/>
</dbReference>
<feature type="transmembrane region" description="Helical" evidence="6">
    <location>
        <begin position="15"/>
        <end position="40"/>
    </location>
</feature>
<sequence>MYDLEIAGWRVPEPIISVALIALAIVIALAAHALFVRLLRRITRNTSFLADDVLFRRSLRPMRWILVAIALTLIRPALDLSPTADAIWKQAAGLIVPLLIGWLAISVIRASTRIVEIRSDITVEDNLKARRRRTRSMILSRIAVIIVGFITICLMLLSIPGVRNIGVTLMASAGLVGLAVGAAAQPALKNLIAGVQMAFTEPIRIEDAVIVAGEWGWIEEIKLTYVVVKVWDERRLIVPVSKFLEEPFQNWTRESAGLLGSVFLYLDPSADVARLRAYFEDMVVKEPLFDGRGKALQVTDVSAQAIEIRMLATAANSPKTFDLRCAIREKMLAFIRDEMPAAFPRTRAELGQAEWKRDAEPIRDPVRPPRSAPQEEGIGGPSGEGG</sequence>
<dbReference type="AlphaFoldDB" id="A0A4R6G000"/>
<evidence type="ECO:0000256" key="3">
    <source>
        <dbReference type="ARBA" id="ARBA00022989"/>
    </source>
</evidence>
<feature type="transmembrane region" description="Helical" evidence="6">
    <location>
        <begin position="90"/>
        <end position="108"/>
    </location>
</feature>
<evidence type="ECO:0000256" key="5">
    <source>
        <dbReference type="SAM" id="MobiDB-lite"/>
    </source>
</evidence>
<dbReference type="PANTHER" id="PTHR30566">
    <property type="entry name" value="YNAI-RELATED MECHANOSENSITIVE ION CHANNEL"/>
    <property type="match status" value="1"/>
</dbReference>
<feature type="region of interest" description="Disordered" evidence="5">
    <location>
        <begin position="348"/>
        <end position="386"/>
    </location>
</feature>
<feature type="transmembrane region" description="Helical" evidence="6">
    <location>
        <begin position="61"/>
        <end position="78"/>
    </location>
</feature>
<dbReference type="InterPro" id="IPR010920">
    <property type="entry name" value="LSM_dom_sf"/>
</dbReference>
<reference evidence="8 9" key="1">
    <citation type="submission" date="2019-03" db="EMBL/GenBank/DDBJ databases">
        <title>Genomic Encyclopedia of Type Strains, Phase IV (KMG-IV): sequencing the most valuable type-strain genomes for metagenomic binning, comparative biology and taxonomic classification.</title>
        <authorList>
            <person name="Goeker M."/>
        </authorList>
    </citation>
    <scope>NUCLEOTIDE SEQUENCE [LARGE SCALE GENOMIC DNA]</scope>
    <source>
        <strain evidence="8 9">DSM 25059</strain>
    </source>
</reference>
<dbReference type="InterPro" id="IPR006685">
    <property type="entry name" value="MscS_channel_2nd"/>
</dbReference>
<feature type="domain" description="Mechanosensitive ion channel MscS" evidence="7">
    <location>
        <begin position="188"/>
        <end position="253"/>
    </location>
</feature>
<keyword evidence="2 6" id="KW-0812">Transmembrane</keyword>
<comment type="subcellular location">
    <subcellularLocation>
        <location evidence="1">Membrane</location>
    </subcellularLocation>
</comment>
<keyword evidence="4 6" id="KW-0472">Membrane</keyword>
<dbReference type="Pfam" id="PF00924">
    <property type="entry name" value="MS_channel_2nd"/>
    <property type="match status" value="1"/>
</dbReference>
<protein>
    <submittedName>
        <fullName evidence="8">Small-conductance mechanosensitive channel</fullName>
    </submittedName>
</protein>
<organism evidence="8 9">
    <name type="scientific">Stakelama pacifica</name>
    <dbReference type="NCBI Taxonomy" id="517720"/>
    <lineage>
        <taxon>Bacteria</taxon>
        <taxon>Pseudomonadati</taxon>
        <taxon>Pseudomonadota</taxon>
        <taxon>Alphaproteobacteria</taxon>
        <taxon>Sphingomonadales</taxon>
        <taxon>Sphingomonadaceae</taxon>
        <taxon>Stakelama</taxon>
    </lineage>
</organism>
<dbReference type="Gene3D" id="1.10.287.1260">
    <property type="match status" value="1"/>
</dbReference>
<proteinExistence type="predicted"/>
<dbReference type="OrthoDB" id="9792218at2"/>
<dbReference type="InterPro" id="IPR023408">
    <property type="entry name" value="MscS_beta-dom_sf"/>
</dbReference>